<keyword evidence="2" id="KW-1185">Reference proteome</keyword>
<sequence>MAGVFGTVASALAVAELLAKSVSKVKKLWDEVQNVPDEVAWLIEQLGHYKLAVEAVEAAFRHQDGVFPNITAESTMRACSVAVDNLEALAVDLQNQILAAKKTRRNITKLKVSLKKDTIQRHQCRLNFIFNMLSMSVNAQSLFQSTQLVCQNTKIM</sequence>
<evidence type="ECO:0000313" key="2">
    <source>
        <dbReference type="Proteomes" id="UP000654918"/>
    </source>
</evidence>
<dbReference type="Proteomes" id="UP000654918">
    <property type="component" value="Unassembled WGS sequence"/>
</dbReference>
<comment type="caution">
    <text evidence="1">The sequence shown here is derived from an EMBL/GenBank/DDBJ whole genome shotgun (WGS) entry which is preliminary data.</text>
</comment>
<name>A0A8H6KW59_9PEZI</name>
<evidence type="ECO:0000313" key="1">
    <source>
        <dbReference type="EMBL" id="KAF6838031.1"/>
    </source>
</evidence>
<proteinExistence type="predicted"/>
<accession>A0A8H6KW59</accession>
<organism evidence="1 2">
    <name type="scientific">Colletotrichum plurivorum</name>
    <dbReference type="NCBI Taxonomy" id="2175906"/>
    <lineage>
        <taxon>Eukaryota</taxon>
        <taxon>Fungi</taxon>
        <taxon>Dikarya</taxon>
        <taxon>Ascomycota</taxon>
        <taxon>Pezizomycotina</taxon>
        <taxon>Sordariomycetes</taxon>
        <taxon>Hypocreomycetidae</taxon>
        <taxon>Glomerellales</taxon>
        <taxon>Glomerellaceae</taxon>
        <taxon>Colletotrichum</taxon>
        <taxon>Colletotrichum orchidearum species complex</taxon>
    </lineage>
</organism>
<gene>
    <name evidence="1" type="ORF">CPLU01_02639</name>
</gene>
<reference evidence="1" key="1">
    <citation type="journal article" date="2020" name="Phytopathology">
        <title>Genome Sequence Resources of Colletotrichum truncatum, C. plurivorum, C. musicola, and C. sojae: Four Species Pathogenic to Soybean (Glycine max).</title>
        <authorList>
            <person name="Rogerio F."/>
            <person name="Boufleur T.R."/>
            <person name="Ciampi-Guillardi M."/>
            <person name="Sukno S.A."/>
            <person name="Thon M.R."/>
            <person name="Massola Junior N.S."/>
            <person name="Baroncelli R."/>
        </authorList>
    </citation>
    <scope>NUCLEOTIDE SEQUENCE</scope>
    <source>
        <strain evidence="1">LFN00145</strain>
    </source>
</reference>
<evidence type="ECO:0008006" key="3">
    <source>
        <dbReference type="Google" id="ProtNLM"/>
    </source>
</evidence>
<dbReference type="EMBL" id="WIGO01000021">
    <property type="protein sequence ID" value="KAF6838031.1"/>
    <property type="molecule type" value="Genomic_DNA"/>
</dbReference>
<dbReference type="AlphaFoldDB" id="A0A8H6KW59"/>
<protein>
    <recommendedName>
        <fullName evidence="3">Fungal N-terminal domain-containing protein</fullName>
    </recommendedName>
</protein>